<evidence type="ECO:0000256" key="1">
    <source>
        <dbReference type="SAM" id="Phobius"/>
    </source>
</evidence>
<accession>A0ABW0JBT3</accession>
<dbReference type="Gene3D" id="3.75.10.10">
    <property type="entry name" value="L-arginine/glycine Amidinotransferase, Chain A"/>
    <property type="match status" value="1"/>
</dbReference>
<dbReference type="EMBL" id="JBHSMP010000020">
    <property type="protein sequence ID" value="MFC5430469.1"/>
    <property type="molecule type" value="Genomic_DNA"/>
</dbReference>
<evidence type="ECO:0000313" key="3">
    <source>
        <dbReference type="Proteomes" id="UP001596103"/>
    </source>
</evidence>
<proteinExistence type="predicted"/>
<name>A0ABW0JBT3_9BURK</name>
<feature type="transmembrane region" description="Helical" evidence="1">
    <location>
        <begin position="132"/>
        <end position="154"/>
    </location>
</feature>
<keyword evidence="3" id="KW-1185">Reference proteome</keyword>
<gene>
    <name evidence="2" type="ORF">ACFPTO_16910</name>
</gene>
<reference evidence="3" key="1">
    <citation type="journal article" date="2019" name="Int. J. Syst. Evol. Microbiol.">
        <title>The Global Catalogue of Microorganisms (GCM) 10K type strain sequencing project: providing services to taxonomists for standard genome sequencing and annotation.</title>
        <authorList>
            <consortium name="The Broad Institute Genomics Platform"/>
            <consortium name="The Broad Institute Genome Sequencing Center for Infectious Disease"/>
            <person name="Wu L."/>
            <person name="Ma J."/>
        </authorList>
    </citation>
    <scope>NUCLEOTIDE SEQUENCE [LARGE SCALE GENOMIC DNA]</scope>
    <source>
        <strain evidence="3">CCUG 56042</strain>
    </source>
</reference>
<comment type="caution">
    <text evidence="2">The sequence shown here is derived from an EMBL/GenBank/DDBJ whole genome shotgun (WGS) entry which is preliminary data.</text>
</comment>
<feature type="transmembrane region" description="Helical" evidence="1">
    <location>
        <begin position="47"/>
        <end position="63"/>
    </location>
</feature>
<dbReference type="Proteomes" id="UP001596103">
    <property type="component" value="Unassembled WGS sequence"/>
</dbReference>
<keyword evidence="1" id="KW-0472">Membrane</keyword>
<feature type="transmembrane region" description="Helical" evidence="1">
    <location>
        <begin position="70"/>
        <end position="88"/>
    </location>
</feature>
<keyword evidence="1" id="KW-0812">Transmembrane</keyword>
<dbReference type="RefSeq" id="WP_377712943.1">
    <property type="nucleotide sequence ID" value="NZ_JBHSMP010000020.1"/>
</dbReference>
<evidence type="ECO:0000313" key="2">
    <source>
        <dbReference type="EMBL" id="MFC5430469.1"/>
    </source>
</evidence>
<feature type="transmembrane region" description="Helical" evidence="1">
    <location>
        <begin position="20"/>
        <end position="41"/>
    </location>
</feature>
<organism evidence="2 3">
    <name type="scientific">Paraburkholderia denitrificans</name>
    <dbReference type="NCBI Taxonomy" id="694025"/>
    <lineage>
        <taxon>Bacteria</taxon>
        <taxon>Pseudomonadati</taxon>
        <taxon>Pseudomonadota</taxon>
        <taxon>Betaproteobacteria</taxon>
        <taxon>Burkholderiales</taxon>
        <taxon>Burkholderiaceae</taxon>
        <taxon>Paraburkholderia</taxon>
    </lineage>
</organism>
<protein>
    <submittedName>
        <fullName evidence="2">Uncharacterized protein</fullName>
    </submittedName>
</protein>
<keyword evidence="1" id="KW-1133">Transmembrane helix</keyword>
<sequence>MAAPFERVCANGRETHENLIGARLLTFWGVAAGLAGASILVDLLIQAFAQFLFTIAGFGLLVAGGRGGALIEWLSTGLVVAAAALIGFYLAQRFWLLALLERGLLAAARWLKMSFGKLGLHDNLQRIHANRTALLSAVFAHLTAWFIGVTEIWITLTCMEAKPTLTEAMVLESLGVIVDASRLSLIKAFKDWGFEPIPCAFLSYRPFGGAFHCATLDIRRRGELQSCF</sequence>
<dbReference type="SUPFAM" id="SSF55909">
    <property type="entry name" value="Pentein"/>
    <property type="match status" value="1"/>
</dbReference>